<dbReference type="Proteomes" id="UP001165064">
    <property type="component" value="Unassembled WGS sequence"/>
</dbReference>
<comment type="caution">
    <text evidence="1">The sequence shown here is derived from an EMBL/GenBank/DDBJ whole genome shotgun (WGS) entry which is preliminary data.</text>
</comment>
<proteinExistence type="predicted"/>
<dbReference type="EMBL" id="BSXS01005917">
    <property type="protein sequence ID" value="GME84897.1"/>
    <property type="molecule type" value="Genomic_DNA"/>
</dbReference>
<sequence length="192" mass="20802">MGPVLSSILKGIGSFFYLLYLIPANIINLAIWIVCIIPVTICTGLTFCCIWCVERDRRKNGEGSNTYVTTTTTVTRNGETVTKTRETFYEPQLALPPVYKKPETQDENKIQELPDEPVVSSGNDNGLAEKVAADSGASVEQPAAAKQNELSSSTSEAQPIQELPSLPRDQKVSDGSGSGDAGQKKIFSRCEV</sequence>
<evidence type="ECO:0000313" key="2">
    <source>
        <dbReference type="Proteomes" id="UP001165064"/>
    </source>
</evidence>
<evidence type="ECO:0000313" key="1">
    <source>
        <dbReference type="EMBL" id="GME84897.1"/>
    </source>
</evidence>
<name>A0ACB5TD05_AMBMO</name>
<reference evidence="1" key="1">
    <citation type="submission" date="2023-04" db="EMBL/GenBank/DDBJ databases">
        <title>Ambrosiozyma monospora NBRC 10751.</title>
        <authorList>
            <person name="Ichikawa N."/>
            <person name="Sato H."/>
            <person name="Tonouchi N."/>
        </authorList>
    </citation>
    <scope>NUCLEOTIDE SEQUENCE</scope>
    <source>
        <strain evidence="1">NBRC 10751</strain>
    </source>
</reference>
<gene>
    <name evidence="1" type="ORF">Amon02_000718700</name>
</gene>
<organism evidence="1 2">
    <name type="scientific">Ambrosiozyma monospora</name>
    <name type="common">Yeast</name>
    <name type="synonym">Endomycopsis monosporus</name>
    <dbReference type="NCBI Taxonomy" id="43982"/>
    <lineage>
        <taxon>Eukaryota</taxon>
        <taxon>Fungi</taxon>
        <taxon>Dikarya</taxon>
        <taxon>Ascomycota</taxon>
        <taxon>Saccharomycotina</taxon>
        <taxon>Pichiomycetes</taxon>
        <taxon>Pichiales</taxon>
        <taxon>Pichiaceae</taxon>
        <taxon>Ambrosiozyma</taxon>
    </lineage>
</organism>
<keyword evidence="2" id="KW-1185">Reference proteome</keyword>
<accession>A0ACB5TD05</accession>
<protein>
    <submittedName>
        <fullName evidence="1">Unnamed protein product</fullName>
    </submittedName>
</protein>